<keyword evidence="1 6" id="KW-0540">Nuclease</keyword>
<dbReference type="PROSITE" id="PS50828">
    <property type="entry name" value="SMR"/>
    <property type="match status" value="1"/>
</dbReference>
<dbReference type="Proteomes" id="UP001163726">
    <property type="component" value="Chromosome"/>
</dbReference>
<name>A0ABY7ANA6_9ALTE</name>
<organism evidence="8 9">
    <name type="scientific">Catenovulum adriaticum</name>
    <dbReference type="NCBI Taxonomy" id="2984846"/>
    <lineage>
        <taxon>Bacteria</taxon>
        <taxon>Pseudomonadati</taxon>
        <taxon>Pseudomonadota</taxon>
        <taxon>Gammaproteobacteria</taxon>
        <taxon>Alteromonadales</taxon>
        <taxon>Alteromonadaceae</taxon>
        <taxon>Catenovulum</taxon>
    </lineage>
</organism>
<dbReference type="HAMAP" id="MF_01042">
    <property type="entry name" value="SmrB"/>
    <property type="match status" value="1"/>
</dbReference>
<sequence length="178" mass="20181">MTDKSQPDNQEIEFFIQQMAGVKRLKQDKVEPVLLKKKKQPKKQIEKKAVQTANFYFSDSFVPYFNPDKPMQYVQHNYPSDLAKQLRKGLFYPELILDLHGLTQAHAKLEIAALINEAKQQHVACVCIVHGLGSGILKQKTPDWLVQHPTVIALHQAPLEWGGKGALLVLLDVGQDFI</sequence>
<keyword evidence="3 6" id="KW-0255">Endonuclease</keyword>
<dbReference type="InterPro" id="IPR022990">
    <property type="entry name" value="SmrB-like"/>
</dbReference>
<keyword evidence="4 6" id="KW-0378">Hydrolase</keyword>
<keyword evidence="9" id="KW-1185">Reference proteome</keyword>
<reference evidence="8" key="1">
    <citation type="submission" date="2022-10" db="EMBL/GenBank/DDBJ databases">
        <title>Catenovulum adriacola sp. nov. isolated in the Harbour of Susak.</title>
        <authorList>
            <person name="Schoch T."/>
            <person name="Reich S.J."/>
            <person name="Stoeferle S."/>
            <person name="Flaiz M."/>
            <person name="Kazda M."/>
            <person name="Riedel C.U."/>
            <person name="Duerre P."/>
        </authorList>
    </citation>
    <scope>NUCLEOTIDE SEQUENCE</scope>
    <source>
        <strain evidence="8">TS8</strain>
    </source>
</reference>
<dbReference type="InterPro" id="IPR002625">
    <property type="entry name" value="Smr_dom"/>
</dbReference>
<gene>
    <name evidence="6 8" type="primary">smrB</name>
    <name evidence="8" type="ORF">OLW01_04080</name>
</gene>
<comment type="similarity">
    <text evidence="6">Belongs to the SmrB family.</text>
</comment>
<evidence type="ECO:0000256" key="2">
    <source>
        <dbReference type="ARBA" id="ARBA00022730"/>
    </source>
</evidence>
<dbReference type="SMART" id="SM00463">
    <property type="entry name" value="SMR"/>
    <property type="match status" value="1"/>
</dbReference>
<protein>
    <recommendedName>
        <fullName evidence="6">Ribosome rescue factor SmrB</fullName>
        <ecNumber evidence="6">3.1.-.-</ecNumber>
    </recommendedName>
</protein>
<evidence type="ECO:0000256" key="5">
    <source>
        <dbReference type="ARBA" id="ARBA00022884"/>
    </source>
</evidence>
<evidence type="ECO:0000313" key="8">
    <source>
        <dbReference type="EMBL" id="WAJ70989.1"/>
    </source>
</evidence>
<evidence type="ECO:0000256" key="3">
    <source>
        <dbReference type="ARBA" id="ARBA00022759"/>
    </source>
</evidence>
<dbReference type="PANTHER" id="PTHR35562">
    <property type="entry name" value="DNA ENDONUCLEASE SMRA-RELATED"/>
    <property type="match status" value="1"/>
</dbReference>
<proteinExistence type="inferred from homology"/>
<dbReference type="RefSeq" id="WP_268075445.1">
    <property type="nucleotide sequence ID" value="NZ_CP109965.1"/>
</dbReference>
<dbReference type="SUPFAM" id="SSF160443">
    <property type="entry name" value="SMR domain-like"/>
    <property type="match status" value="1"/>
</dbReference>
<evidence type="ECO:0000256" key="6">
    <source>
        <dbReference type="HAMAP-Rule" id="MF_01042"/>
    </source>
</evidence>
<dbReference type="EMBL" id="CP109965">
    <property type="protein sequence ID" value="WAJ70989.1"/>
    <property type="molecule type" value="Genomic_DNA"/>
</dbReference>
<accession>A0ABY7ANA6</accession>
<dbReference type="InterPro" id="IPR036063">
    <property type="entry name" value="Smr_dom_sf"/>
</dbReference>
<dbReference type="GO" id="GO:0004519">
    <property type="term" value="F:endonuclease activity"/>
    <property type="evidence" value="ECO:0007669"/>
    <property type="project" value="UniProtKB-KW"/>
</dbReference>
<comment type="subunit">
    <text evidence="6">Associates with collided ribosomes, but not with correctly translating polysomes.</text>
</comment>
<evidence type="ECO:0000259" key="7">
    <source>
        <dbReference type="PROSITE" id="PS50828"/>
    </source>
</evidence>
<dbReference type="Gene3D" id="3.30.1370.110">
    <property type="match status" value="1"/>
</dbReference>
<keyword evidence="2 6" id="KW-0699">rRNA-binding</keyword>
<dbReference type="EC" id="3.1.-.-" evidence="6"/>
<dbReference type="Pfam" id="PF01713">
    <property type="entry name" value="Smr"/>
    <property type="match status" value="1"/>
</dbReference>
<evidence type="ECO:0000256" key="4">
    <source>
        <dbReference type="ARBA" id="ARBA00022801"/>
    </source>
</evidence>
<dbReference type="PANTHER" id="PTHR35562:SF1">
    <property type="entry name" value="UPF0115 PROTEIN YFCN"/>
    <property type="match status" value="1"/>
</dbReference>
<evidence type="ECO:0000256" key="1">
    <source>
        <dbReference type="ARBA" id="ARBA00022722"/>
    </source>
</evidence>
<comment type="function">
    <text evidence="6">Acts as a ribosome collision sensor. Detects stalled/collided disomes (pairs of ribosomes where the leading ribosome is stalled and a second ribosome has collided with it) and endonucleolytically cleaves mRNA at the 5' boundary of the stalled ribosome. Stalled/collided disomes form a new interface (primarily via the 30S subunits) that binds SmrB. Cleaved mRNA becomes available for tmRNA ligation, leading to ribosomal subunit dissociation and rescue of stalled ribosomes.</text>
</comment>
<evidence type="ECO:0000313" key="9">
    <source>
        <dbReference type="Proteomes" id="UP001163726"/>
    </source>
</evidence>
<keyword evidence="5 6" id="KW-0694">RNA-binding</keyword>
<feature type="domain" description="Smr" evidence="7">
    <location>
        <begin position="97"/>
        <end position="172"/>
    </location>
</feature>
<dbReference type="NCBIfam" id="NF003432">
    <property type="entry name" value="PRK04946.1"/>
    <property type="match status" value="1"/>
</dbReference>